<sequence>METTTVRRRAGWLRRSALLLAAIVAAAGAVTFVAPSSAQAATSITYCFEYLKKTPWGWYWVQHCFEVPYAYDPNPCCIFDYGIDLGVNPVLPEEIEAGYLDHVAGGLALLGRARVSDARTAAVLRGQAQEAFLSAARLLRTSRVGVEQVGIADIDKQGFDPQPLPWLSRAATDVADGLSLMQQAVASPSPQPWIRSAMAEFENATTQLAAPQVG</sequence>
<evidence type="ECO:0000313" key="2">
    <source>
        <dbReference type="EMBL" id="GIG15174.1"/>
    </source>
</evidence>
<comment type="caution">
    <text evidence="2">The sequence shown here is derived from an EMBL/GenBank/DDBJ whole genome shotgun (WGS) entry which is preliminary data.</text>
</comment>
<dbReference type="InterPro" id="IPR006311">
    <property type="entry name" value="TAT_signal"/>
</dbReference>
<keyword evidence="3" id="KW-1185">Reference proteome</keyword>
<dbReference type="AlphaFoldDB" id="A0A8J3LGL6"/>
<organism evidence="2 3">
    <name type="scientific">Catellatospora methionotrophica</name>
    <dbReference type="NCBI Taxonomy" id="121620"/>
    <lineage>
        <taxon>Bacteria</taxon>
        <taxon>Bacillati</taxon>
        <taxon>Actinomycetota</taxon>
        <taxon>Actinomycetes</taxon>
        <taxon>Micromonosporales</taxon>
        <taxon>Micromonosporaceae</taxon>
        <taxon>Catellatospora</taxon>
    </lineage>
</organism>
<protein>
    <submittedName>
        <fullName evidence="2">Uncharacterized protein</fullName>
    </submittedName>
</protein>
<accession>A0A8J3LGL6</accession>
<gene>
    <name evidence="2" type="ORF">Cme02nite_35060</name>
</gene>
<proteinExistence type="predicted"/>
<evidence type="ECO:0000256" key="1">
    <source>
        <dbReference type="SAM" id="SignalP"/>
    </source>
</evidence>
<dbReference type="RefSeq" id="WP_166379537.1">
    <property type="nucleotide sequence ID" value="NZ_BAAATT010000005.1"/>
</dbReference>
<reference evidence="2" key="1">
    <citation type="submission" date="2021-01" db="EMBL/GenBank/DDBJ databases">
        <title>Whole genome shotgun sequence of Catellatospora methionotrophica NBRC 14553.</title>
        <authorList>
            <person name="Komaki H."/>
            <person name="Tamura T."/>
        </authorList>
    </citation>
    <scope>NUCLEOTIDE SEQUENCE</scope>
    <source>
        <strain evidence="2">NBRC 14553</strain>
    </source>
</reference>
<feature type="signal peptide" evidence="1">
    <location>
        <begin position="1"/>
        <end position="40"/>
    </location>
</feature>
<evidence type="ECO:0000313" key="3">
    <source>
        <dbReference type="Proteomes" id="UP000660339"/>
    </source>
</evidence>
<feature type="chain" id="PRO_5035295640" evidence="1">
    <location>
        <begin position="41"/>
        <end position="214"/>
    </location>
</feature>
<name>A0A8J3LGL6_9ACTN</name>
<dbReference type="Proteomes" id="UP000660339">
    <property type="component" value="Unassembled WGS sequence"/>
</dbReference>
<dbReference type="EMBL" id="BONJ01000019">
    <property type="protein sequence ID" value="GIG15174.1"/>
    <property type="molecule type" value="Genomic_DNA"/>
</dbReference>
<dbReference type="PROSITE" id="PS51318">
    <property type="entry name" value="TAT"/>
    <property type="match status" value="1"/>
</dbReference>
<keyword evidence="1" id="KW-0732">Signal</keyword>